<dbReference type="InterPro" id="IPR011990">
    <property type="entry name" value="TPR-like_helical_dom_sf"/>
</dbReference>
<organism evidence="8 9">
    <name type="scientific">Antrodiella citrinella</name>
    <dbReference type="NCBI Taxonomy" id="2447956"/>
    <lineage>
        <taxon>Eukaryota</taxon>
        <taxon>Fungi</taxon>
        <taxon>Dikarya</taxon>
        <taxon>Basidiomycota</taxon>
        <taxon>Agaricomycotina</taxon>
        <taxon>Agaricomycetes</taxon>
        <taxon>Polyporales</taxon>
        <taxon>Steccherinaceae</taxon>
        <taxon>Antrodiella</taxon>
    </lineage>
</organism>
<evidence type="ECO:0000256" key="6">
    <source>
        <dbReference type="SAM" id="MobiDB-lite"/>
    </source>
</evidence>
<dbReference type="OrthoDB" id="30289at2759"/>
<dbReference type="Gene3D" id="1.25.40.10">
    <property type="entry name" value="Tetratricopeptide repeat domain"/>
    <property type="match status" value="1"/>
</dbReference>
<dbReference type="SUPFAM" id="SSF52087">
    <property type="entry name" value="CRAL/TRIO domain"/>
    <property type="match status" value="1"/>
</dbReference>
<dbReference type="Gene3D" id="3.40.525.10">
    <property type="entry name" value="CRAL-TRIO lipid binding domain"/>
    <property type="match status" value="1"/>
</dbReference>
<evidence type="ECO:0000256" key="5">
    <source>
        <dbReference type="PROSITE-ProRule" id="PRU00339"/>
    </source>
</evidence>
<accession>A0A4S4MC68</accession>
<evidence type="ECO:0000256" key="2">
    <source>
        <dbReference type="ARBA" id="ARBA00022803"/>
    </source>
</evidence>
<comment type="similarity">
    <text evidence="3">Belongs to the RPAP3 family.</text>
</comment>
<evidence type="ECO:0000256" key="1">
    <source>
        <dbReference type="ARBA" id="ARBA00022737"/>
    </source>
</evidence>
<dbReference type="PROSITE" id="PS50005">
    <property type="entry name" value="TPR"/>
    <property type="match status" value="1"/>
</dbReference>
<feature type="domain" description="CRAL-TRIO" evidence="7">
    <location>
        <begin position="481"/>
        <end position="640"/>
    </location>
</feature>
<evidence type="ECO:0000313" key="9">
    <source>
        <dbReference type="Proteomes" id="UP000308730"/>
    </source>
</evidence>
<name>A0A4S4MC68_9APHY</name>
<keyword evidence="2 5" id="KW-0802">TPR repeat</keyword>
<evidence type="ECO:0000313" key="8">
    <source>
        <dbReference type="EMBL" id="THH23072.1"/>
    </source>
</evidence>
<dbReference type="SUPFAM" id="SSF46938">
    <property type="entry name" value="CRAL/TRIO N-terminal domain"/>
    <property type="match status" value="1"/>
</dbReference>
<dbReference type="InterPro" id="IPR051966">
    <property type="entry name" value="RPAP3"/>
</dbReference>
<sequence length="686" mass="76184">MAAQAAKQKGNEAFAAGDFPAAIGHYTAAVLADVNNPIYPLNRAAAYLKLGKYQDAERDCTTVIRLDSRSPKAWYRRAQARQGLDIWDDALADFKQVLALEPANELVKQDIARVQFLITNGKKPTRKAPEVPINKPSHDAPHPKRRRVPIVIVDANTPPLVPTPRSDELMSPVSTRKLDASKSVSSASKNTPSKAGTSTPISRPGGGIFRRDGTHTLVQATDEEKSSSAKPANDQPSLNVDILPKDFAELSVKSATKTVPTSLYAFDRNWSALKTPWSRWQYLKQITPESLPPMFKTSLDTSMLVSLIQTFHSLLQAGVDSAAVKEYIVILPRVARWDTLTMLLSKAEKQLVKDVWDVLPSDRIRASAMSSASVKSTASSSGPTSTVVVDVLAGHLGHLTDAQQQALATFRTNLVQAGLYRAPGEVTDGGATHDEPTLLRFLRARRFDPLKAQKQFADAEAWRNKHKVDELYATFPEEEFEDAKHFYPRWTGRRDKKELNKVPPERRYQRIVALYEIMVRFVFPLCTSLPHRTAPTPVSCVTTIIDLEQVSLTSMWSLRHHLQEASTLATANYPETLNTIAVVNSPSFFPTVWGWIKGWFDEGTRTKIHVLGKDPGPVLRTLIDEDDLPRPYGGKLDWKFEQEPSLDTTTQEYVAQMPKGPVLWIDGKVARPSPSSNSDLKPTITS</sequence>
<dbReference type="PANTHER" id="PTHR46423">
    <property type="entry name" value="RNA POLYMERASE II-ASSOCIATED PROTEIN 3"/>
    <property type="match status" value="1"/>
</dbReference>
<keyword evidence="1" id="KW-0677">Repeat</keyword>
<dbReference type="EMBL" id="SGPM01000399">
    <property type="protein sequence ID" value="THH23072.1"/>
    <property type="molecule type" value="Genomic_DNA"/>
</dbReference>
<feature type="compositionally biased region" description="Polar residues" evidence="6">
    <location>
        <begin position="182"/>
        <end position="201"/>
    </location>
</feature>
<dbReference type="AlphaFoldDB" id="A0A4S4MC68"/>
<protein>
    <recommendedName>
        <fullName evidence="4">RNA polymerase II-associated protein 3</fullName>
    </recommendedName>
</protein>
<dbReference type="InterPro" id="IPR011074">
    <property type="entry name" value="CRAL/TRIO_N_dom"/>
</dbReference>
<dbReference type="Pfam" id="PF03765">
    <property type="entry name" value="CRAL_TRIO_N"/>
    <property type="match status" value="1"/>
</dbReference>
<dbReference type="InterPro" id="IPR025986">
    <property type="entry name" value="RPAP3-like_C"/>
</dbReference>
<dbReference type="GO" id="GO:0101031">
    <property type="term" value="C:protein folding chaperone complex"/>
    <property type="evidence" value="ECO:0007669"/>
    <property type="project" value="TreeGrafter"/>
</dbReference>
<evidence type="ECO:0000256" key="4">
    <source>
        <dbReference type="ARBA" id="ARBA00040133"/>
    </source>
</evidence>
<dbReference type="SMART" id="SM01100">
    <property type="entry name" value="CRAL_TRIO_N"/>
    <property type="match status" value="1"/>
</dbReference>
<evidence type="ECO:0000259" key="7">
    <source>
        <dbReference type="PROSITE" id="PS50191"/>
    </source>
</evidence>
<dbReference type="SMART" id="SM00516">
    <property type="entry name" value="SEC14"/>
    <property type="match status" value="1"/>
</dbReference>
<dbReference type="Proteomes" id="UP000308730">
    <property type="component" value="Unassembled WGS sequence"/>
</dbReference>
<dbReference type="PANTHER" id="PTHR46423:SF1">
    <property type="entry name" value="RNA POLYMERASE II-ASSOCIATED PROTEIN 3"/>
    <property type="match status" value="1"/>
</dbReference>
<gene>
    <name evidence="8" type="ORF">EUX98_g8108</name>
</gene>
<dbReference type="Pfam" id="PF00650">
    <property type="entry name" value="CRAL_TRIO"/>
    <property type="match status" value="1"/>
</dbReference>
<dbReference type="InterPro" id="IPR036273">
    <property type="entry name" value="CRAL/TRIO_N_dom_sf"/>
</dbReference>
<comment type="caution">
    <text evidence="8">The sequence shown here is derived from an EMBL/GenBank/DDBJ whole genome shotgun (WGS) entry which is preliminary data.</text>
</comment>
<dbReference type="Gene3D" id="1.10.8.20">
    <property type="entry name" value="N-terminal domain of phosphatidylinositol transfer protein sec14p"/>
    <property type="match status" value="1"/>
</dbReference>
<feature type="repeat" description="TPR" evidence="5">
    <location>
        <begin position="71"/>
        <end position="104"/>
    </location>
</feature>
<reference evidence="8 9" key="1">
    <citation type="submission" date="2019-02" db="EMBL/GenBank/DDBJ databases">
        <title>Genome sequencing of the rare red list fungi Antrodiella citrinella (Flaviporus citrinellus).</title>
        <authorList>
            <person name="Buettner E."/>
            <person name="Kellner H."/>
        </authorList>
    </citation>
    <scope>NUCLEOTIDE SEQUENCE [LARGE SCALE GENOMIC DNA]</scope>
    <source>
        <strain evidence="8 9">DSM 108506</strain>
    </source>
</reference>
<dbReference type="CDD" id="cd00170">
    <property type="entry name" value="SEC14"/>
    <property type="match status" value="1"/>
</dbReference>
<keyword evidence="9" id="KW-1185">Reference proteome</keyword>
<feature type="region of interest" description="Disordered" evidence="6">
    <location>
        <begin position="123"/>
        <end position="211"/>
    </location>
</feature>
<dbReference type="InterPro" id="IPR036865">
    <property type="entry name" value="CRAL-TRIO_dom_sf"/>
</dbReference>
<proteinExistence type="inferred from homology"/>
<dbReference type="InterPro" id="IPR019734">
    <property type="entry name" value="TPR_rpt"/>
</dbReference>
<dbReference type="InterPro" id="IPR001251">
    <property type="entry name" value="CRAL-TRIO_dom"/>
</dbReference>
<dbReference type="SMART" id="SM00028">
    <property type="entry name" value="TPR"/>
    <property type="match status" value="3"/>
</dbReference>
<dbReference type="PROSITE" id="PS50191">
    <property type="entry name" value="CRAL_TRIO"/>
    <property type="match status" value="1"/>
</dbReference>
<dbReference type="SUPFAM" id="SSF48452">
    <property type="entry name" value="TPR-like"/>
    <property type="match status" value="1"/>
</dbReference>
<evidence type="ECO:0000256" key="3">
    <source>
        <dbReference type="ARBA" id="ARBA00038275"/>
    </source>
</evidence>
<dbReference type="Pfam" id="PF13877">
    <property type="entry name" value="RPAP3_C"/>
    <property type="match status" value="1"/>
</dbReference>